<feature type="region of interest" description="Disordered" evidence="1">
    <location>
        <begin position="552"/>
        <end position="571"/>
    </location>
</feature>
<feature type="compositionally biased region" description="Acidic residues" evidence="1">
    <location>
        <begin position="661"/>
        <end position="674"/>
    </location>
</feature>
<feature type="compositionally biased region" description="Basic and acidic residues" evidence="1">
    <location>
        <begin position="299"/>
        <end position="328"/>
    </location>
</feature>
<dbReference type="SMART" id="SM00246">
    <property type="entry name" value="WH2"/>
    <property type="match status" value="2"/>
</dbReference>
<feature type="compositionally biased region" description="Acidic residues" evidence="1">
    <location>
        <begin position="145"/>
        <end position="183"/>
    </location>
</feature>
<feature type="compositionally biased region" description="Basic and acidic residues" evidence="1">
    <location>
        <begin position="367"/>
        <end position="384"/>
    </location>
</feature>
<feature type="compositionally biased region" description="Basic and acidic residues" evidence="1">
    <location>
        <begin position="644"/>
        <end position="657"/>
    </location>
</feature>
<organism evidence="2">
    <name type="scientific">Anopheles atroparvus</name>
    <name type="common">European mosquito</name>
    <dbReference type="NCBI Taxonomy" id="41427"/>
    <lineage>
        <taxon>Eukaryota</taxon>
        <taxon>Metazoa</taxon>
        <taxon>Ecdysozoa</taxon>
        <taxon>Arthropoda</taxon>
        <taxon>Hexapoda</taxon>
        <taxon>Insecta</taxon>
        <taxon>Pterygota</taxon>
        <taxon>Neoptera</taxon>
        <taxon>Endopterygota</taxon>
        <taxon>Diptera</taxon>
        <taxon>Nematocera</taxon>
        <taxon>Culicoidea</taxon>
        <taxon>Culicidae</taxon>
        <taxon>Anophelinae</taxon>
        <taxon>Anopheles</taxon>
    </lineage>
</organism>
<protein>
    <submittedName>
        <fullName evidence="2">Uncharacterized protein</fullName>
    </submittedName>
</protein>
<feature type="compositionally biased region" description="Polar residues" evidence="1">
    <location>
        <begin position="73"/>
        <end position="86"/>
    </location>
</feature>
<feature type="compositionally biased region" description="Low complexity" evidence="1">
    <location>
        <begin position="40"/>
        <end position="65"/>
    </location>
</feature>
<reference evidence="2" key="1">
    <citation type="submission" date="2022-08" db="UniProtKB">
        <authorList>
            <consortium name="EnsemblMetazoa"/>
        </authorList>
    </citation>
    <scope>IDENTIFICATION</scope>
    <source>
        <strain evidence="2">EBRO</strain>
    </source>
</reference>
<evidence type="ECO:0000313" key="2">
    <source>
        <dbReference type="EnsemblMetazoa" id="AATE016108-PA.1"/>
    </source>
</evidence>
<dbReference type="PROSITE" id="PS51082">
    <property type="entry name" value="WH2"/>
    <property type="match status" value="1"/>
</dbReference>
<dbReference type="InterPro" id="IPR003124">
    <property type="entry name" value="WH2_dom"/>
</dbReference>
<proteinExistence type="predicted"/>
<dbReference type="EnsemblMetazoa" id="AATE016108-RA">
    <property type="protein sequence ID" value="AATE016108-PA.1"/>
    <property type="gene ID" value="AATE016108"/>
</dbReference>
<dbReference type="AlphaFoldDB" id="A0A182JDN1"/>
<feature type="compositionally biased region" description="Basic and acidic residues" evidence="1">
    <location>
        <begin position="552"/>
        <end position="565"/>
    </location>
</feature>
<feature type="region of interest" description="Disordered" evidence="1">
    <location>
        <begin position="484"/>
        <end position="508"/>
    </location>
</feature>
<feature type="compositionally biased region" description="Acidic residues" evidence="1">
    <location>
        <begin position="762"/>
        <end position="798"/>
    </location>
</feature>
<feature type="region of interest" description="Disordered" evidence="1">
    <location>
        <begin position="634"/>
        <end position="681"/>
    </location>
</feature>
<feature type="compositionally biased region" description="Basic and acidic residues" evidence="1">
    <location>
        <begin position="392"/>
        <end position="406"/>
    </location>
</feature>
<feature type="region of interest" description="Disordered" evidence="1">
    <location>
        <begin position="1"/>
        <end position="406"/>
    </location>
</feature>
<dbReference type="STRING" id="41427.A0A182JDN1"/>
<feature type="compositionally biased region" description="Basic and acidic residues" evidence="1">
    <location>
        <begin position="698"/>
        <end position="712"/>
    </location>
</feature>
<feature type="compositionally biased region" description="Basic and acidic residues" evidence="1">
    <location>
        <begin position="799"/>
        <end position="808"/>
    </location>
</feature>
<feature type="region of interest" description="Disordered" evidence="1">
    <location>
        <begin position="697"/>
        <end position="808"/>
    </location>
</feature>
<feature type="compositionally biased region" description="Basic and acidic residues" evidence="1">
    <location>
        <begin position="227"/>
        <end position="237"/>
    </location>
</feature>
<dbReference type="VEuPathDB" id="VectorBase:AATE016108"/>
<evidence type="ECO:0000256" key="1">
    <source>
        <dbReference type="SAM" id="MobiDB-lite"/>
    </source>
</evidence>
<name>A0A182JDN1_ANOAO</name>
<feature type="compositionally biased region" description="Pro residues" evidence="1">
    <location>
        <begin position="342"/>
        <end position="364"/>
    </location>
</feature>
<dbReference type="Pfam" id="PF02205">
    <property type="entry name" value="WH2"/>
    <property type="match status" value="1"/>
</dbReference>
<feature type="compositionally biased region" description="Acidic residues" evidence="1">
    <location>
        <begin position="498"/>
        <end position="508"/>
    </location>
</feature>
<sequence length="860" mass="97548">MPVNSRPPWLKDRLETVNKAVPPAWTRKASVTPATDTKESSPSTKTAPAATGTSSPTKTPSTAPKENGEAGAKTSQPVPATTTAKLQSKEIKVPVVVTHKKPVAPPLSKPEPKTTPLKNTTPVMTVLREPAKPKSAPQKAREPTPESEEDDEEEEEEEEEIEEEEEEEGSTEYETETESEEEASPPPPPAPVKSSVKKPDPSQAKKVEKEEEPKLLAPLRKVTPTKSSDKSESDSKASSKSASEKSSSPEPKTFVKPLLKKVVRPQQEAPAKERSVSPEPAKNFRVQLRKVPSNLKAPRVKEKLPEVQLKKVEKPLLEDIPKKEEAYPHKPSMLKSESSKRIPPPPPMPKSNIPPPPPPPPGLKAPPDFEKKEISDKQKDVLDKLKRRPRRRPDWSDMMKEVEQGRKLRHVQCNDRSHPIINSKSITKVKDQFIFETEKATAHNQLLKQIQGGVMLKPTKCNDRSKPILGGLRKFRRQMTLEEQLAKSESRANMEAPPADEEEDELDDIDKVRDDLQSTKQMLAHELRNNEALERENKRLQARVQNLEAELSRERWNPLSGEERSTVTGPQSDLIQSLKDEALEAQKQSHQLEQKYQTVAKELDTAYKLGEEQKRKIAELEKKLQCLTDDDYYLNEHQGNNVPDVRRATESAQKESSPELQPDEEEEEEEEEDEEKKAEKLAKRLNREVNMLQARLTRLKEKQEEKHAERQALKYAMKTNQYALKAERKKYKKLQKEVEKMAAMMKMEDDDESSAESKEPPPEDPEEEPEEEEEEESESEESESESENESENEAEDAADEKKKINLEPRVKRHEARLASLKKGNYILQANVDRIKDEISKVREECCTLQTDLDNVIADLG</sequence>
<dbReference type="GO" id="GO:0003779">
    <property type="term" value="F:actin binding"/>
    <property type="evidence" value="ECO:0007669"/>
    <property type="project" value="InterPro"/>
</dbReference>
<accession>A0A182JDN1</accession>
<feature type="compositionally biased region" description="Basic and acidic residues" evidence="1">
    <location>
        <begin position="197"/>
        <end position="214"/>
    </location>
</feature>
<feature type="compositionally biased region" description="Low complexity" evidence="1">
    <location>
        <begin position="238"/>
        <end position="248"/>
    </location>
</feature>